<comment type="caution">
    <text evidence="9">The sequence shown here is derived from an EMBL/GenBank/DDBJ whole genome shotgun (WGS) entry which is preliminary data.</text>
</comment>
<gene>
    <name evidence="9" type="ORF">C5O23_11760</name>
</gene>
<dbReference type="GeneID" id="82527007"/>
<dbReference type="PANTHER" id="PTHR31321">
    <property type="entry name" value="ACYL-COA THIOESTER HYDROLASE YBHC-RELATED"/>
    <property type="match status" value="1"/>
</dbReference>
<evidence type="ECO:0000256" key="5">
    <source>
        <dbReference type="SAM" id="SignalP"/>
    </source>
</evidence>
<keyword evidence="2 5" id="KW-0732">Signal</keyword>
<evidence type="ECO:0000313" key="9">
    <source>
        <dbReference type="EMBL" id="PWB00815.1"/>
    </source>
</evidence>
<dbReference type="EMBL" id="PUEC01000031">
    <property type="protein sequence ID" value="PWB00815.1"/>
    <property type="molecule type" value="Genomic_DNA"/>
</dbReference>
<feature type="signal peptide" evidence="5">
    <location>
        <begin position="1"/>
        <end position="23"/>
    </location>
</feature>
<keyword evidence="10" id="KW-1185">Reference proteome</keyword>
<dbReference type="GO" id="GO:0042545">
    <property type="term" value="P:cell wall modification"/>
    <property type="evidence" value="ECO:0007669"/>
    <property type="project" value="InterPro"/>
</dbReference>
<dbReference type="SUPFAM" id="SSF51126">
    <property type="entry name" value="Pectin lyase-like"/>
    <property type="match status" value="1"/>
</dbReference>
<evidence type="ECO:0000256" key="1">
    <source>
        <dbReference type="ARBA" id="ARBA00008891"/>
    </source>
</evidence>
<evidence type="ECO:0000259" key="8">
    <source>
        <dbReference type="Pfam" id="PF18998"/>
    </source>
</evidence>
<dbReference type="Pfam" id="PF01095">
    <property type="entry name" value="Pectinesterase"/>
    <property type="match status" value="1"/>
</dbReference>
<dbReference type="Pfam" id="PF13205">
    <property type="entry name" value="Big_5"/>
    <property type="match status" value="1"/>
</dbReference>
<reference evidence="10" key="1">
    <citation type="submission" date="2018-02" db="EMBL/GenBank/DDBJ databases">
        <authorList>
            <person name="Clavel T."/>
            <person name="Strowig T."/>
        </authorList>
    </citation>
    <scope>NUCLEOTIDE SEQUENCE [LARGE SCALE GENOMIC DNA]</scope>
    <source>
        <strain evidence="10">DSM 103720</strain>
    </source>
</reference>
<dbReference type="PANTHER" id="PTHR31321:SF57">
    <property type="entry name" value="PECTINESTERASE 53-RELATED"/>
    <property type="match status" value="1"/>
</dbReference>
<keyword evidence="4" id="KW-0063">Aspartyl esterase</keyword>
<accession>A0A2V1IJA0</accession>
<dbReference type="Proteomes" id="UP000244905">
    <property type="component" value="Unassembled WGS sequence"/>
</dbReference>
<dbReference type="Pfam" id="PF18998">
    <property type="entry name" value="Flg_new_2"/>
    <property type="match status" value="2"/>
</dbReference>
<feature type="domain" description="Pectinesterase catalytic" evidence="6">
    <location>
        <begin position="771"/>
        <end position="991"/>
    </location>
</feature>
<keyword evidence="3" id="KW-0378">Hydrolase</keyword>
<evidence type="ECO:0000256" key="2">
    <source>
        <dbReference type="ARBA" id="ARBA00022729"/>
    </source>
</evidence>
<evidence type="ECO:0000313" key="10">
    <source>
        <dbReference type="Proteomes" id="UP000244905"/>
    </source>
</evidence>
<dbReference type="InterPro" id="IPR000070">
    <property type="entry name" value="Pectinesterase_cat"/>
</dbReference>
<evidence type="ECO:0000259" key="6">
    <source>
        <dbReference type="Pfam" id="PF01095"/>
    </source>
</evidence>
<dbReference type="GO" id="GO:0009279">
    <property type="term" value="C:cell outer membrane"/>
    <property type="evidence" value="ECO:0007669"/>
    <property type="project" value="TreeGrafter"/>
</dbReference>
<evidence type="ECO:0000259" key="7">
    <source>
        <dbReference type="Pfam" id="PF13205"/>
    </source>
</evidence>
<evidence type="ECO:0000256" key="3">
    <source>
        <dbReference type="ARBA" id="ARBA00022801"/>
    </source>
</evidence>
<proteinExistence type="inferred from homology"/>
<evidence type="ECO:0000256" key="4">
    <source>
        <dbReference type="ARBA" id="ARBA00023085"/>
    </source>
</evidence>
<comment type="similarity">
    <text evidence="1">Belongs to the pectinesterase family.</text>
</comment>
<dbReference type="Gene3D" id="2.160.20.10">
    <property type="entry name" value="Single-stranded right-handed beta-helix, Pectin lyase-like"/>
    <property type="match status" value="1"/>
</dbReference>
<feature type="domain" description="Bacterial repeat" evidence="8">
    <location>
        <begin position="325"/>
        <end position="377"/>
    </location>
</feature>
<name>A0A2V1IJA0_9BACT</name>
<dbReference type="InterPro" id="IPR011050">
    <property type="entry name" value="Pectin_lyase_fold/virulence"/>
</dbReference>
<dbReference type="GO" id="GO:0030599">
    <property type="term" value="F:pectinesterase activity"/>
    <property type="evidence" value="ECO:0007669"/>
    <property type="project" value="InterPro"/>
</dbReference>
<sequence length="1136" mass="123374">MIKRIWSCLTAIVCLALWSSAQTYTNEPAKVNWPFNDAKTYSTAVTISPENAFSLTSIDLGGTVKGTEVSKQNNVTYLKIDPATGASDKIKWMIKPVKGLTFTPTKLSGMIARAGTDAKNGMTVTAELSDGTIVKLGTFTGHRINQTLENDKFSPSGKEPQSNHADRFEFTLTADQQKQLASADGFFLCCTHGVAADGKKQGCYADITIEGLLNGSVESVEKFEVKLATSIEGAGSLEMNPAAESYEKGSEIKVSTVKNFGYKFINWTDSDNNIVSTDASFTYTVLKSTTLTANYQALTTYELKYGCADGVKSYMVQPSPAATVIDGKNMYEKGTKVSLTALENDGYTFTNWDNGQSLNPYTIVMDADKSITANFAASDFIAGWDFYTAGANGRAADFAAAGNDAVSLVLRNEDGTTSSWLDKSTVAAGGCYEDKIPGATNWRETGLGEYYWETEINAEAFTDIHVKGAFAFSYNTKSRQTVEVSLDGQKWDEIGSVTLADAKTWYPYDFSLPAAYNNQPSVRIRWKADKTSNDVVQTTSRKDGVAIGATTIFGTPKLVDDGKAPELLSFVPEEGSSTASINGKIVLNFDEKIKVKDGVKASLGDQELTPSVTGKSVSFAYRNLAYATDYTFTLPAGSVSDLTDNAYDKAITIAFTTKTRPAVEKAEGYDFIVPDDGTFKEAIAAANNRADKNKRFVIFVKKGNYELPYSETETIIKEGTDNNGNPVKAEMPSPITRLYAANTSIIGEDRDATVIKNLVKDPTPSGTSYPIEGLHNVTTLSIEKGADNTYIQDITLKNGLNDNTGRGEALGDYANHTILKNVTLWGYQDTYCGNSDNGVYYFEGGIMRGRTDFLCGKGDIFYQGVTLQMCADGGYIAVPMRGPQFGYVFKDCEIVAENGKSGISKNYFLGRPWGQGTPVAVFIDTKMTVQPREEGWAEMGSGYPKRFAEFNSMTESGSQISLSKRKTTFAKQTNNPVLTQAEAESYSYDNFSAYHNWDPASIAEQAPAPTNVTINENGELSWDSCDYARFWAVFKDGVLLTTVKEPVHTVEAEVSRAAAPVYTVRAANEMGGLGEEVKAVYSETTGITDITADQEVISTVYYNIQGMAVSPNTTGLLIKVETLASGETRTSKVIVK</sequence>
<feature type="domain" description="SbsA Ig-like" evidence="7">
    <location>
        <begin position="561"/>
        <end position="657"/>
    </location>
</feature>
<dbReference type="InterPro" id="IPR044060">
    <property type="entry name" value="Bacterial_rp_domain"/>
</dbReference>
<dbReference type="InterPro" id="IPR012334">
    <property type="entry name" value="Pectin_lyas_fold"/>
</dbReference>
<organism evidence="9 10">
    <name type="scientific">Duncaniella muris</name>
    <dbReference type="NCBI Taxonomy" id="2094150"/>
    <lineage>
        <taxon>Bacteria</taxon>
        <taxon>Pseudomonadati</taxon>
        <taxon>Bacteroidota</taxon>
        <taxon>Bacteroidia</taxon>
        <taxon>Bacteroidales</taxon>
        <taxon>Muribaculaceae</taxon>
        <taxon>Duncaniella</taxon>
    </lineage>
</organism>
<dbReference type="RefSeq" id="WP_107033135.1">
    <property type="nucleotide sequence ID" value="NZ_CAPEJN010000028.1"/>
</dbReference>
<protein>
    <submittedName>
        <fullName evidence="9">Pectin esterase</fullName>
    </submittedName>
</protein>
<dbReference type="InterPro" id="IPR032812">
    <property type="entry name" value="SbsA_Ig"/>
</dbReference>
<dbReference type="AlphaFoldDB" id="A0A2V1IJA0"/>
<feature type="chain" id="PRO_5016101797" evidence="5">
    <location>
        <begin position="24"/>
        <end position="1136"/>
    </location>
</feature>
<feature type="domain" description="Bacterial repeat" evidence="8">
    <location>
        <begin position="230"/>
        <end position="297"/>
    </location>
</feature>